<dbReference type="EMBL" id="SMBX01000002">
    <property type="protein sequence ID" value="TCV01541.1"/>
    <property type="molecule type" value="Genomic_DNA"/>
</dbReference>
<evidence type="ECO:0008006" key="5">
    <source>
        <dbReference type="Google" id="ProtNLM"/>
    </source>
</evidence>
<gene>
    <name evidence="3" type="ORF">EV686_102253</name>
</gene>
<dbReference type="Pfam" id="PF11162">
    <property type="entry name" value="DUF2946"/>
    <property type="match status" value="1"/>
</dbReference>
<feature type="transmembrane region" description="Helical" evidence="1">
    <location>
        <begin position="43"/>
        <end position="62"/>
    </location>
</feature>
<protein>
    <recommendedName>
        <fullName evidence="5">DUF2946 family protein</fullName>
    </recommendedName>
</protein>
<dbReference type="OrthoDB" id="10012143at2"/>
<accession>A0A4R3VBS5</accession>
<sequence length="135" mass="14484">MMRWFQRHLRFCSLALLLALGAQGVAAASLSFSPSPSSGHGDFPIVICTPAGMMVLPADYLFDDNGDTTDIIAQSPQHCIFCAAAHAVPALLAFSFFFLPSDTQAPSYPAAGREVFLPDDDAWMRLPVRAPPLAS</sequence>
<comment type="caution">
    <text evidence="3">The sequence shown here is derived from an EMBL/GenBank/DDBJ whole genome shotgun (WGS) entry which is preliminary data.</text>
</comment>
<name>A0A4R3VBS5_9BURK</name>
<evidence type="ECO:0000256" key="2">
    <source>
        <dbReference type="SAM" id="SignalP"/>
    </source>
</evidence>
<dbReference type="AlphaFoldDB" id="A0A4R3VBS5"/>
<feature type="chain" id="PRO_5020194179" description="DUF2946 family protein" evidence="2">
    <location>
        <begin position="28"/>
        <end position="135"/>
    </location>
</feature>
<feature type="transmembrane region" description="Helical" evidence="1">
    <location>
        <begin position="78"/>
        <end position="99"/>
    </location>
</feature>
<reference evidence="3 4" key="1">
    <citation type="submission" date="2019-03" db="EMBL/GenBank/DDBJ databases">
        <title>Genomic Encyclopedia of Type Strains, Phase IV (KMG-IV): sequencing the most valuable type-strain genomes for metagenomic binning, comparative biology and taxonomic classification.</title>
        <authorList>
            <person name="Goeker M."/>
        </authorList>
    </citation>
    <scope>NUCLEOTIDE SEQUENCE [LARGE SCALE GENOMIC DNA]</scope>
    <source>
        <strain evidence="3 4">DSM 100048</strain>
    </source>
</reference>
<keyword evidence="4" id="KW-1185">Reference proteome</keyword>
<dbReference type="RefSeq" id="WP_132474145.1">
    <property type="nucleotide sequence ID" value="NZ_JBHRVM010000001.1"/>
</dbReference>
<evidence type="ECO:0000313" key="3">
    <source>
        <dbReference type="EMBL" id="TCV01541.1"/>
    </source>
</evidence>
<evidence type="ECO:0000313" key="4">
    <source>
        <dbReference type="Proteomes" id="UP000294692"/>
    </source>
</evidence>
<keyword evidence="2" id="KW-0732">Signal</keyword>
<dbReference type="InterPro" id="IPR021333">
    <property type="entry name" value="DUF2946"/>
</dbReference>
<feature type="signal peptide" evidence="2">
    <location>
        <begin position="1"/>
        <end position="27"/>
    </location>
</feature>
<proteinExistence type="predicted"/>
<keyword evidence="1" id="KW-0472">Membrane</keyword>
<keyword evidence="1" id="KW-1133">Transmembrane helix</keyword>
<organism evidence="3 4">
    <name type="scientific">Paracandidimonas soli</name>
    <dbReference type="NCBI Taxonomy" id="1917182"/>
    <lineage>
        <taxon>Bacteria</taxon>
        <taxon>Pseudomonadati</taxon>
        <taxon>Pseudomonadota</taxon>
        <taxon>Betaproteobacteria</taxon>
        <taxon>Burkholderiales</taxon>
        <taxon>Alcaligenaceae</taxon>
        <taxon>Paracandidimonas</taxon>
    </lineage>
</organism>
<keyword evidence="1" id="KW-0812">Transmembrane</keyword>
<evidence type="ECO:0000256" key="1">
    <source>
        <dbReference type="SAM" id="Phobius"/>
    </source>
</evidence>
<dbReference type="Proteomes" id="UP000294692">
    <property type="component" value="Unassembled WGS sequence"/>
</dbReference>